<dbReference type="Pfam" id="PF00702">
    <property type="entry name" value="Hydrolase"/>
    <property type="match status" value="1"/>
</dbReference>
<organism evidence="3 4">
    <name type="scientific">Favolaschia claudopus</name>
    <dbReference type="NCBI Taxonomy" id="2862362"/>
    <lineage>
        <taxon>Eukaryota</taxon>
        <taxon>Fungi</taxon>
        <taxon>Dikarya</taxon>
        <taxon>Basidiomycota</taxon>
        <taxon>Agaricomycotina</taxon>
        <taxon>Agaricomycetes</taxon>
        <taxon>Agaricomycetidae</taxon>
        <taxon>Agaricales</taxon>
        <taxon>Marasmiineae</taxon>
        <taxon>Mycenaceae</taxon>
        <taxon>Favolaschia</taxon>
    </lineage>
</organism>
<dbReference type="InterPro" id="IPR023214">
    <property type="entry name" value="HAD_sf"/>
</dbReference>
<comment type="caution">
    <text evidence="3">The sequence shown here is derived from an EMBL/GenBank/DDBJ whole genome shotgun (WGS) entry which is preliminary data.</text>
</comment>
<dbReference type="PRINTS" id="PR00413">
    <property type="entry name" value="HADHALOGNASE"/>
</dbReference>
<protein>
    <submittedName>
        <fullName evidence="3">Haloacid type II</fullName>
    </submittedName>
</protein>
<reference evidence="3 4" key="1">
    <citation type="journal article" date="2024" name="J Genomics">
        <title>Draft genome sequencing and assembly of Favolaschia claudopus CIRM-BRFM 2984 isolated from oak limbs.</title>
        <authorList>
            <person name="Navarro D."/>
            <person name="Drula E."/>
            <person name="Chaduli D."/>
            <person name="Cazenave R."/>
            <person name="Ahrendt S."/>
            <person name="Wang J."/>
            <person name="Lipzen A."/>
            <person name="Daum C."/>
            <person name="Barry K."/>
            <person name="Grigoriev I.V."/>
            <person name="Favel A."/>
            <person name="Rosso M.N."/>
            <person name="Martin F."/>
        </authorList>
    </citation>
    <scope>NUCLEOTIDE SEQUENCE [LARGE SCALE GENOMIC DNA]</scope>
    <source>
        <strain evidence="3 4">CIRM-BRFM 2984</strain>
    </source>
</reference>
<dbReference type="InterPro" id="IPR006439">
    <property type="entry name" value="HAD-SF_hydro_IA"/>
</dbReference>
<comment type="similarity">
    <text evidence="1">Belongs to the HAD-like hydrolase superfamily. S-2-haloalkanoic acid dehalogenase family.</text>
</comment>
<dbReference type="NCBIfam" id="TIGR01493">
    <property type="entry name" value="HAD-SF-IA-v2"/>
    <property type="match status" value="1"/>
</dbReference>
<dbReference type="InterPro" id="IPR023198">
    <property type="entry name" value="PGP-like_dom2"/>
</dbReference>
<keyword evidence="4" id="KW-1185">Reference proteome</keyword>
<dbReference type="NCBIfam" id="TIGR01428">
    <property type="entry name" value="HAD_type_II"/>
    <property type="match status" value="1"/>
</dbReference>
<dbReference type="Proteomes" id="UP001362999">
    <property type="component" value="Unassembled WGS sequence"/>
</dbReference>
<dbReference type="InterPro" id="IPR051540">
    <property type="entry name" value="S-2-haloacid_dehalogenase"/>
</dbReference>
<keyword evidence="2" id="KW-0378">Hydrolase</keyword>
<gene>
    <name evidence="3" type="ORF">R3P38DRAFT_2776229</name>
</gene>
<dbReference type="GO" id="GO:0016791">
    <property type="term" value="F:phosphatase activity"/>
    <property type="evidence" value="ECO:0007669"/>
    <property type="project" value="UniProtKB-ARBA"/>
</dbReference>
<accession>A0AAW0BNZ7</accession>
<evidence type="ECO:0000256" key="2">
    <source>
        <dbReference type="ARBA" id="ARBA00022801"/>
    </source>
</evidence>
<dbReference type="InterPro" id="IPR006328">
    <property type="entry name" value="2-HAD"/>
</dbReference>
<dbReference type="GO" id="GO:0019120">
    <property type="term" value="F:hydrolase activity, acting on acid halide bonds, in C-halide compounds"/>
    <property type="evidence" value="ECO:0007669"/>
    <property type="project" value="InterPro"/>
</dbReference>
<dbReference type="PANTHER" id="PTHR43316:SF3">
    <property type="entry name" value="HALOACID DEHALOGENASE, TYPE II (AFU_ORTHOLOGUE AFUA_2G07750)-RELATED"/>
    <property type="match status" value="1"/>
</dbReference>
<name>A0AAW0BNZ7_9AGAR</name>
<proteinExistence type="inferred from homology"/>
<dbReference type="SUPFAM" id="SSF56784">
    <property type="entry name" value="HAD-like"/>
    <property type="match status" value="1"/>
</dbReference>
<dbReference type="InterPro" id="IPR036412">
    <property type="entry name" value="HAD-like_sf"/>
</dbReference>
<sequence>MSSPLPGVQALLFDVFGTVVDWHGSVTKELERVGKQHGIEGDWKEFATTWRRGYLENTRRIAQGGKGPSSVDIMHREILEDILTSEKWKALSDKLTSQARDELNLVWHRLDGWPDSTPGLYNLKKEVIIATLSNGNVRLLVDMAKHADLPWDTIFSAELFGSFKPHSINIARSDLKVYLGAVKHLSLDPQNCAMVAAHVYDLRAAAGVGMRTVYIPRQGEDAGVGEVKSKGEGGDVDVVVQSFEELAKLLAGN</sequence>
<dbReference type="AlphaFoldDB" id="A0AAW0BNZ7"/>
<evidence type="ECO:0000313" key="3">
    <source>
        <dbReference type="EMBL" id="KAK7028517.1"/>
    </source>
</evidence>
<dbReference type="PANTHER" id="PTHR43316">
    <property type="entry name" value="HYDROLASE, HALOACID DELAHOGENASE-RELATED"/>
    <property type="match status" value="1"/>
</dbReference>
<evidence type="ECO:0000313" key="4">
    <source>
        <dbReference type="Proteomes" id="UP001362999"/>
    </source>
</evidence>
<dbReference type="EMBL" id="JAWWNJ010000028">
    <property type="protein sequence ID" value="KAK7028517.1"/>
    <property type="molecule type" value="Genomic_DNA"/>
</dbReference>
<evidence type="ECO:0000256" key="1">
    <source>
        <dbReference type="ARBA" id="ARBA00008106"/>
    </source>
</evidence>
<dbReference type="Gene3D" id="3.40.50.1000">
    <property type="entry name" value="HAD superfamily/HAD-like"/>
    <property type="match status" value="1"/>
</dbReference>
<dbReference type="Gene3D" id="1.10.150.240">
    <property type="entry name" value="Putative phosphatase, domain 2"/>
    <property type="match status" value="1"/>
</dbReference>